<dbReference type="HOGENOM" id="CLU_2049244_0_0_1"/>
<evidence type="ECO:0000313" key="3">
    <source>
        <dbReference type="Proteomes" id="UP000007241"/>
    </source>
</evidence>
<dbReference type="InParanoid" id="F4NST1"/>
<dbReference type="Proteomes" id="UP000007241">
    <property type="component" value="Unassembled WGS sequence"/>
</dbReference>
<reference evidence="2 3" key="1">
    <citation type="submission" date="2009-12" db="EMBL/GenBank/DDBJ databases">
        <title>The draft genome of Batrachochytrium dendrobatidis.</title>
        <authorList>
            <consortium name="US DOE Joint Genome Institute (JGI-PGF)"/>
            <person name="Kuo A."/>
            <person name="Salamov A."/>
            <person name="Schmutz J."/>
            <person name="Lucas S."/>
            <person name="Pitluck S."/>
            <person name="Rosenblum E."/>
            <person name="Stajich J."/>
            <person name="Eisen M."/>
            <person name="Grigoriev I.V."/>
        </authorList>
    </citation>
    <scope>NUCLEOTIDE SEQUENCE [LARGE SCALE GENOMIC DNA]</scope>
    <source>
        <strain evidence="3">JAM81 / FGSC 10211</strain>
    </source>
</reference>
<keyword evidence="1" id="KW-0732">Signal</keyword>
<dbReference type="AlphaFoldDB" id="F4NST1"/>
<evidence type="ECO:0000313" key="2">
    <source>
        <dbReference type="EMBL" id="EGF83843.1"/>
    </source>
</evidence>
<dbReference type="RefSeq" id="XP_006675838.1">
    <property type="nucleotide sequence ID" value="XM_006675775.1"/>
</dbReference>
<protein>
    <submittedName>
        <fullName evidence="2">Expressed protein</fullName>
    </submittedName>
</protein>
<sequence length="120" mass="12995">MLTLFIVAESAAAVMAASLTGNSMTTGSFMSRNTGRGRVPTKLAALRAISGVRKVRKTDARRSLDRCKIFIRLFSLNGASTASSSGLLMLCGQLTRCTVRLHVLTSSEFRSKLLDRRADL</sequence>
<accession>F4NST1</accession>
<name>F4NST1_BATDJ</name>
<evidence type="ECO:0000256" key="1">
    <source>
        <dbReference type="SAM" id="SignalP"/>
    </source>
</evidence>
<dbReference type="GeneID" id="18241059"/>
<organism evidence="2 3">
    <name type="scientific">Batrachochytrium dendrobatidis (strain JAM81 / FGSC 10211)</name>
    <name type="common">Frog chytrid fungus</name>
    <dbReference type="NCBI Taxonomy" id="684364"/>
    <lineage>
        <taxon>Eukaryota</taxon>
        <taxon>Fungi</taxon>
        <taxon>Fungi incertae sedis</taxon>
        <taxon>Chytridiomycota</taxon>
        <taxon>Chytridiomycota incertae sedis</taxon>
        <taxon>Chytridiomycetes</taxon>
        <taxon>Rhizophydiales</taxon>
        <taxon>Rhizophydiales incertae sedis</taxon>
        <taxon>Batrachochytrium</taxon>
    </lineage>
</organism>
<feature type="signal peptide" evidence="1">
    <location>
        <begin position="1"/>
        <end position="16"/>
    </location>
</feature>
<dbReference type="EMBL" id="GL882879">
    <property type="protein sequence ID" value="EGF83843.1"/>
    <property type="molecule type" value="Genomic_DNA"/>
</dbReference>
<feature type="chain" id="PRO_5003319503" evidence="1">
    <location>
        <begin position="17"/>
        <end position="120"/>
    </location>
</feature>
<proteinExistence type="predicted"/>
<gene>
    <name evidence="2" type="ORF">BATDEDRAFT_36365</name>
</gene>
<keyword evidence="3" id="KW-1185">Reference proteome</keyword>